<dbReference type="Gene3D" id="2.40.170.20">
    <property type="entry name" value="TonB-dependent receptor, beta-barrel domain"/>
    <property type="match status" value="1"/>
</dbReference>
<keyword evidence="7 16" id="KW-0732">Signal</keyword>
<dbReference type="SUPFAM" id="SSF56935">
    <property type="entry name" value="Porins"/>
    <property type="match status" value="1"/>
</dbReference>
<evidence type="ECO:0000256" key="16">
    <source>
        <dbReference type="SAM" id="SignalP"/>
    </source>
</evidence>
<evidence type="ECO:0000313" key="18">
    <source>
        <dbReference type="EMBL" id="MBE0465371.1"/>
    </source>
</evidence>
<evidence type="ECO:0000256" key="8">
    <source>
        <dbReference type="ARBA" id="ARBA00023004"/>
    </source>
</evidence>
<evidence type="ECO:0000256" key="13">
    <source>
        <dbReference type="ARBA" id="ARBA00023237"/>
    </source>
</evidence>
<evidence type="ECO:0000256" key="4">
    <source>
        <dbReference type="ARBA" id="ARBA00022452"/>
    </source>
</evidence>
<feature type="signal peptide" evidence="16">
    <location>
        <begin position="1"/>
        <end position="43"/>
    </location>
</feature>
<dbReference type="InterPro" id="IPR000531">
    <property type="entry name" value="Beta-barrel_TonB"/>
</dbReference>
<evidence type="ECO:0000259" key="17">
    <source>
        <dbReference type="SMART" id="SM00965"/>
    </source>
</evidence>
<keyword evidence="10 15" id="KW-0798">TonB box</keyword>
<keyword evidence="3 14" id="KW-0813">Transport</keyword>
<keyword evidence="13 14" id="KW-0998">Cell outer membrane</keyword>
<feature type="chain" id="PRO_5047485325" evidence="16">
    <location>
        <begin position="44"/>
        <end position="831"/>
    </location>
</feature>
<evidence type="ECO:0000256" key="1">
    <source>
        <dbReference type="ARBA" id="ARBA00004571"/>
    </source>
</evidence>
<dbReference type="PANTHER" id="PTHR32552:SF68">
    <property type="entry name" value="FERRICHROME OUTER MEMBRANE TRANSPORTER_PHAGE RECEPTOR"/>
    <property type="match status" value="1"/>
</dbReference>
<dbReference type="Pfam" id="PF00593">
    <property type="entry name" value="TonB_dep_Rec_b-barrel"/>
    <property type="match status" value="1"/>
</dbReference>
<dbReference type="InterPro" id="IPR039426">
    <property type="entry name" value="TonB-dep_rcpt-like"/>
</dbReference>
<evidence type="ECO:0000256" key="10">
    <source>
        <dbReference type="ARBA" id="ARBA00023077"/>
    </source>
</evidence>
<comment type="similarity">
    <text evidence="2 14 15">Belongs to the TonB-dependent receptor family.</text>
</comment>
<dbReference type="InterPro" id="IPR037066">
    <property type="entry name" value="Plug_dom_sf"/>
</dbReference>
<dbReference type="NCBIfam" id="TIGR01783">
    <property type="entry name" value="TonB-siderophor"/>
    <property type="match status" value="1"/>
</dbReference>
<evidence type="ECO:0000256" key="6">
    <source>
        <dbReference type="ARBA" id="ARBA00022692"/>
    </source>
</evidence>
<dbReference type="InterPro" id="IPR012910">
    <property type="entry name" value="Plug_dom"/>
</dbReference>
<keyword evidence="4 14" id="KW-1134">Transmembrane beta strand</keyword>
<dbReference type="Pfam" id="PF07715">
    <property type="entry name" value="Plug"/>
    <property type="match status" value="1"/>
</dbReference>
<dbReference type="PROSITE" id="PS52016">
    <property type="entry name" value="TONB_DEPENDENT_REC_3"/>
    <property type="match status" value="1"/>
</dbReference>
<keyword evidence="19" id="KW-1185">Reference proteome</keyword>
<evidence type="ECO:0000256" key="3">
    <source>
        <dbReference type="ARBA" id="ARBA00022448"/>
    </source>
</evidence>
<evidence type="ECO:0000256" key="15">
    <source>
        <dbReference type="RuleBase" id="RU003357"/>
    </source>
</evidence>
<reference evidence="18 19" key="1">
    <citation type="submission" date="2020-07" db="EMBL/GenBank/DDBJ databases">
        <title>Halophilic bacteria isolated from french cheeses.</title>
        <authorList>
            <person name="Kothe C.I."/>
            <person name="Farah-Kraiem B."/>
            <person name="Renault P."/>
            <person name="Dridi B."/>
        </authorList>
    </citation>
    <scope>NUCLEOTIDE SEQUENCE [LARGE SCALE GENOMIC DNA]</scope>
    <source>
        <strain evidence="18 19">FME20</strain>
    </source>
</reference>
<evidence type="ECO:0000256" key="12">
    <source>
        <dbReference type="ARBA" id="ARBA00023170"/>
    </source>
</evidence>
<evidence type="ECO:0000256" key="11">
    <source>
        <dbReference type="ARBA" id="ARBA00023136"/>
    </source>
</evidence>
<dbReference type="InterPro" id="IPR011662">
    <property type="entry name" value="Secretin/TonB_short_N"/>
</dbReference>
<keyword evidence="11 14" id="KW-0472">Membrane</keyword>
<comment type="subcellular location">
    <subcellularLocation>
        <location evidence="1 14">Cell outer membrane</location>
        <topology evidence="1 14">Multi-pass membrane protein</topology>
    </subcellularLocation>
</comment>
<dbReference type="InterPro" id="IPR036942">
    <property type="entry name" value="Beta-barrel_TonB_sf"/>
</dbReference>
<evidence type="ECO:0000256" key="5">
    <source>
        <dbReference type="ARBA" id="ARBA00022496"/>
    </source>
</evidence>
<evidence type="ECO:0000256" key="9">
    <source>
        <dbReference type="ARBA" id="ARBA00023065"/>
    </source>
</evidence>
<evidence type="ECO:0000256" key="7">
    <source>
        <dbReference type="ARBA" id="ARBA00022729"/>
    </source>
</evidence>
<proteinExistence type="inferred from homology"/>
<dbReference type="CDD" id="cd01347">
    <property type="entry name" value="ligand_gated_channel"/>
    <property type="match status" value="1"/>
</dbReference>
<keyword evidence="12 18" id="KW-0675">Receptor</keyword>
<dbReference type="SMART" id="SM00965">
    <property type="entry name" value="STN"/>
    <property type="match status" value="1"/>
</dbReference>
<keyword evidence="6 14" id="KW-0812">Transmembrane</keyword>
<accession>A0ABR9G390</accession>
<keyword evidence="9" id="KW-0406">Ion transport</keyword>
<organism evidence="18 19">
    <name type="scientific">Halomonas colorata</name>
    <dbReference type="NCBI Taxonomy" id="2742615"/>
    <lineage>
        <taxon>Bacteria</taxon>
        <taxon>Pseudomonadati</taxon>
        <taxon>Pseudomonadota</taxon>
        <taxon>Gammaproteobacteria</taxon>
        <taxon>Oceanospirillales</taxon>
        <taxon>Halomonadaceae</taxon>
        <taxon>Halomonas</taxon>
    </lineage>
</organism>
<dbReference type="InterPro" id="IPR010105">
    <property type="entry name" value="TonB_sidphr_rcpt"/>
</dbReference>
<comment type="caution">
    <text evidence="18">The sequence shown here is derived from an EMBL/GenBank/DDBJ whole genome shotgun (WGS) entry which is preliminary data.</text>
</comment>
<dbReference type="Gene3D" id="3.55.50.30">
    <property type="match status" value="1"/>
</dbReference>
<dbReference type="PANTHER" id="PTHR32552">
    <property type="entry name" value="FERRICHROME IRON RECEPTOR-RELATED"/>
    <property type="match status" value="1"/>
</dbReference>
<dbReference type="Pfam" id="PF07660">
    <property type="entry name" value="STN"/>
    <property type="match status" value="1"/>
</dbReference>
<dbReference type="Proteomes" id="UP001645038">
    <property type="component" value="Unassembled WGS sequence"/>
</dbReference>
<dbReference type="EMBL" id="RRZB01000081">
    <property type="protein sequence ID" value="MBE0465371.1"/>
    <property type="molecule type" value="Genomic_DNA"/>
</dbReference>
<feature type="domain" description="Secretin/TonB short N-terminal" evidence="17">
    <location>
        <begin position="70"/>
        <end position="121"/>
    </location>
</feature>
<dbReference type="RefSeq" id="WP_192539794.1">
    <property type="nucleotide sequence ID" value="NZ_RRZB01000081.1"/>
</dbReference>
<keyword evidence="8" id="KW-0408">Iron</keyword>
<dbReference type="Gene3D" id="2.170.130.10">
    <property type="entry name" value="TonB-dependent receptor, plug domain"/>
    <property type="match status" value="1"/>
</dbReference>
<evidence type="ECO:0000256" key="14">
    <source>
        <dbReference type="PROSITE-ProRule" id="PRU01360"/>
    </source>
</evidence>
<keyword evidence="5" id="KW-0410">Iron transport</keyword>
<sequence>MMRQTGFLTGGTMKAHMRKMAIALLASSSALLAVTLYATQSMAQTVPASYSVPAGPLGAAISRFGDNANLQVLYPADLVRGKQTKGVRGNMSREEALSRLLAGTGLSYRFTSSDTVTLEPLPREGSAGIAPDGSTVLSTIVVNGQGENAWGPAQGFVAHRSATATKTDTPILETPQTINVVTARQIETLKPSKLAETLRYTPGVVTEFQPSTSYFDRIRIRGFYSINNIYLDGTQLTPSGTLAVAQVDPFLLERVEVLKGPASVLYGQNGSGGLINMVSKRPLGNNDREIGFSVGTDKHLETTIDWNGVSADETFSYRIAGVGRRADLDSDYGETERYAIAPSFTWRPSEDTNWTVRAALQRDPEGNSSSYLPAVGTILPNINGQFPRGIYTCDPTFCDYDRKQYYVGSDFRHKLNEDLEFRQNLRFTYVDVNSTSFRLGALKADQKTVSRPALNQAATTRGIAADNSLKYDFDIGDTRNELIAGFDYRRFSSDNLSLSGTNSSLDLNLFDPVYGNYSLPTLARRTDNNVVLEQYGVYAQNQMSLGNWRLLTGLRQDWANTTNDNFLTDLTTETRDDALTGRAGLLYLFDNGLAPYVSYSTSFEPTSGTDYYGETFKPTEGKQWEIGLKYEPQWFNGVSTASLYDLKRTNVTTADNEHTCAAAPNLPDCGNFSVQTGEVRVRGLELESKISLTEKVNASFGYTYMDAEVTSSNDGYEGNRTTNTPNHMASAWLDYTFREGVLDGLTLGGGVRYVGSMYADDDNLKPIPAYTLGDAMLAYELGRLSPNLDGSKLAVSVTNLADKKAVGGCTSASYCDYVDGRSIIGSLNIKF</sequence>
<name>A0ABR9G390_9GAMM</name>
<protein>
    <submittedName>
        <fullName evidence="18">TonB-dependent siderophore receptor</fullName>
    </submittedName>
</protein>
<evidence type="ECO:0000256" key="2">
    <source>
        <dbReference type="ARBA" id="ARBA00009810"/>
    </source>
</evidence>
<evidence type="ECO:0000313" key="19">
    <source>
        <dbReference type="Proteomes" id="UP001645038"/>
    </source>
</evidence>
<gene>
    <name evidence="18" type="ORF">EI547_18275</name>
</gene>